<sequence>MKKLKHISSILLAALLIGCESNLDVKPVASIDANEAITDANGLNSALMGLYNEFQSDSYYGRDLYILNELSANDGQRTGTSLDYQQFENHSILSDNASIESFWSSAYGAVNTANNIIERGEGIVMDEAQKNNVIGEAYFMRALAHFDLLKNFGGVPYKSISTQGITGDINPARLSKEEVYTLILQDLATAKEKITIEKGNFFVSNTAVDALMARVELYYGSELLRNNEDGKSHFQKALDLTTSVVDNSKYELEEEFGTIFTSKENNEVIFQLNYSSQDRNRMSYYLSPTSLGGRGEVSYTNGLVNSYKKDDARSAFIFQDFPTLDGNGTSKRVAKYQDTANGADPIVILRLAEMYLIQAECHYRIDGLGGATAILEALNAVRDRAITPLTSLGSDPIKTILDERRWELCFEGHRWNDLVRTDRASSTLGISVNATLYPIPLKEIQTNTSISQKDQNPGY</sequence>
<proteinExistence type="inferred from homology"/>
<dbReference type="AlphaFoldDB" id="A0A7X9XA82"/>
<dbReference type="InterPro" id="IPR011990">
    <property type="entry name" value="TPR-like_helical_dom_sf"/>
</dbReference>
<reference evidence="8 9" key="1">
    <citation type="submission" date="2020-04" db="EMBL/GenBank/DDBJ databases">
        <title>Flammeovirga sp. SR4, a novel species isolated from seawater.</title>
        <authorList>
            <person name="Wang X."/>
        </authorList>
    </citation>
    <scope>NUCLEOTIDE SEQUENCE [LARGE SCALE GENOMIC DNA]</scope>
    <source>
        <strain evidence="8 9">ATCC 23126</strain>
    </source>
</reference>
<dbReference type="GO" id="GO:0009279">
    <property type="term" value="C:cell outer membrane"/>
    <property type="evidence" value="ECO:0007669"/>
    <property type="project" value="UniProtKB-SubCell"/>
</dbReference>
<dbReference type="InterPro" id="IPR033985">
    <property type="entry name" value="SusD-like_N"/>
</dbReference>
<comment type="similarity">
    <text evidence="2">Belongs to the SusD family.</text>
</comment>
<dbReference type="Gene3D" id="1.25.40.390">
    <property type="match status" value="1"/>
</dbReference>
<dbReference type="PROSITE" id="PS51257">
    <property type="entry name" value="PROKAR_LIPOPROTEIN"/>
    <property type="match status" value="1"/>
</dbReference>
<keyword evidence="5" id="KW-0998">Cell outer membrane</keyword>
<dbReference type="EMBL" id="JABANE010000039">
    <property type="protein sequence ID" value="NME69328.1"/>
    <property type="molecule type" value="Genomic_DNA"/>
</dbReference>
<evidence type="ECO:0000259" key="7">
    <source>
        <dbReference type="Pfam" id="PF14322"/>
    </source>
</evidence>
<comment type="subcellular location">
    <subcellularLocation>
        <location evidence="1">Cell outer membrane</location>
    </subcellularLocation>
</comment>
<evidence type="ECO:0000256" key="4">
    <source>
        <dbReference type="ARBA" id="ARBA00023136"/>
    </source>
</evidence>
<comment type="caution">
    <text evidence="8">The sequence shown here is derived from an EMBL/GenBank/DDBJ whole genome shotgun (WGS) entry which is preliminary data.</text>
</comment>
<dbReference type="Pfam" id="PF07980">
    <property type="entry name" value="SusD_RagB"/>
    <property type="match status" value="1"/>
</dbReference>
<dbReference type="CDD" id="cd08977">
    <property type="entry name" value="SusD"/>
    <property type="match status" value="1"/>
</dbReference>
<evidence type="ECO:0000313" key="9">
    <source>
        <dbReference type="Proteomes" id="UP000576082"/>
    </source>
</evidence>
<evidence type="ECO:0000256" key="5">
    <source>
        <dbReference type="ARBA" id="ARBA00023237"/>
    </source>
</evidence>
<evidence type="ECO:0000313" key="8">
    <source>
        <dbReference type="EMBL" id="NME69328.1"/>
    </source>
</evidence>
<keyword evidence="3" id="KW-0732">Signal</keyword>
<feature type="domain" description="SusD-like N-terminal" evidence="7">
    <location>
        <begin position="23"/>
        <end position="217"/>
    </location>
</feature>
<keyword evidence="4" id="KW-0472">Membrane</keyword>
<evidence type="ECO:0000259" key="6">
    <source>
        <dbReference type="Pfam" id="PF07980"/>
    </source>
</evidence>
<dbReference type="SUPFAM" id="SSF48452">
    <property type="entry name" value="TPR-like"/>
    <property type="match status" value="1"/>
</dbReference>
<dbReference type="InterPro" id="IPR012944">
    <property type="entry name" value="SusD_RagB_dom"/>
</dbReference>
<name>A0A7X9XA82_9BACT</name>
<evidence type="ECO:0000256" key="2">
    <source>
        <dbReference type="ARBA" id="ARBA00006275"/>
    </source>
</evidence>
<feature type="domain" description="RagB/SusD" evidence="6">
    <location>
        <begin position="333"/>
        <end position="425"/>
    </location>
</feature>
<protein>
    <submittedName>
        <fullName evidence="8">RagB/SusD family nutrient uptake outer membrane protein</fullName>
    </submittedName>
</protein>
<dbReference type="RefSeq" id="WP_169657606.1">
    <property type="nucleotide sequence ID" value="NZ_JABANE010000039.1"/>
</dbReference>
<dbReference type="Pfam" id="PF14322">
    <property type="entry name" value="SusD-like_3"/>
    <property type="match status" value="1"/>
</dbReference>
<gene>
    <name evidence="8" type="ORF">HHU12_15235</name>
</gene>
<evidence type="ECO:0000256" key="1">
    <source>
        <dbReference type="ARBA" id="ARBA00004442"/>
    </source>
</evidence>
<keyword evidence="9" id="KW-1185">Reference proteome</keyword>
<organism evidence="8 9">
    <name type="scientific">Flammeovirga aprica JL-4</name>
    <dbReference type="NCBI Taxonomy" id="694437"/>
    <lineage>
        <taxon>Bacteria</taxon>
        <taxon>Pseudomonadati</taxon>
        <taxon>Bacteroidota</taxon>
        <taxon>Cytophagia</taxon>
        <taxon>Cytophagales</taxon>
        <taxon>Flammeovirgaceae</taxon>
        <taxon>Flammeovirga</taxon>
    </lineage>
</organism>
<evidence type="ECO:0000256" key="3">
    <source>
        <dbReference type="ARBA" id="ARBA00022729"/>
    </source>
</evidence>
<dbReference type="Proteomes" id="UP000576082">
    <property type="component" value="Unassembled WGS sequence"/>
</dbReference>
<accession>A0A7X9XA82</accession>